<dbReference type="EMBL" id="AYKW01000056">
    <property type="protein sequence ID" value="PIL25279.1"/>
    <property type="molecule type" value="Genomic_DNA"/>
</dbReference>
<protein>
    <submittedName>
        <fullName evidence="2">Uncharacterized protein</fullName>
    </submittedName>
</protein>
<dbReference type="Gene3D" id="3.80.10.10">
    <property type="entry name" value="Ribonuclease Inhibitor"/>
    <property type="match status" value="1"/>
</dbReference>
<dbReference type="Proteomes" id="UP000230002">
    <property type="component" value="Unassembled WGS sequence"/>
</dbReference>
<evidence type="ECO:0000313" key="3">
    <source>
        <dbReference type="Proteomes" id="UP000230002"/>
    </source>
</evidence>
<dbReference type="STRING" id="1077348.A0A2G8RUV8"/>
<dbReference type="SUPFAM" id="SSF52047">
    <property type="entry name" value="RNI-like"/>
    <property type="match status" value="1"/>
</dbReference>
<proteinExistence type="predicted"/>
<dbReference type="InterPro" id="IPR032675">
    <property type="entry name" value="LRR_dom_sf"/>
</dbReference>
<gene>
    <name evidence="2" type="ORF">GSI_13168</name>
</gene>
<feature type="region of interest" description="Disordered" evidence="1">
    <location>
        <begin position="212"/>
        <end position="239"/>
    </location>
</feature>
<dbReference type="AlphaFoldDB" id="A0A2G8RUV8"/>
<keyword evidence="3" id="KW-1185">Reference proteome</keyword>
<evidence type="ECO:0000313" key="2">
    <source>
        <dbReference type="EMBL" id="PIL25279.1"/>
    </source>
</evidence>
<dbReference type="OrthoDB" id="2754773at2759"/>
<comment type="caution">
    <text evidence="2">The sequence shown here is derived from an EMBL/GenBank/DDBJ whole genome shotgun (WGS) entry which is preliminary data.</text>
</comment>
<name>A0A2G8RUV8_9APHY</name>
<sequence>MAFYAPLRRLTLMDLEHLGLTEFLQQFSGGETFRPPRSLPSILSLRVYGHTPIHSTQFLSRITIPTSSARLFVGAKYDEGQRGETIGTSLPPNLVNTLPNVATFTWARLTLVLDWWTPDPILARSDWEERMSDSLDDLLTVFGDARLTHLEVIGLCATVTAETWITVFQAFPCLVSLEADAEAALFDGLHAASLASLAPSDNTDSQALQAPFECSSSESDITGHDDEPHVPAPPPLNGLRQDIQRRLDMLDVKEEEIRRQRLELKSAWNHSLAVTQLPNEILFHIFVAVGKQPVPPSKAERLDTGHLQVDSHLNGQKSTLLAWTMLITLNTSLEPSIEAEILLYLVYHLQVPPSVCIPIKFGQAHGDSDGDENDSSEFRLARTGWTKLMLVCHRCHDVAHATPALWRTIDVGKTTSWMKLALTRSCSATLDVSFPFHFSEEHASLLKLHCHRLRSLRLRSWSPFALRLIRNALPTLETLEIHNNPDGMKDARKGFYTDLRLSRTQLPNLHTLQLVYSLIPRDPLFYARLRKLSLKACPFKATVEQFVRLLASNPCLEHLELDEFLQHLSDSGEVRRAWPLPSLHSLHLSNHIPLHSAQFLSRLLIPQTPTSLAIEGLAEEMGDNPYTLRALVPPKASSSLPGLSTVAWARLVVTWKEIAIKCPSMESDLEEESDPALLVDLALTSSSPTAGLGWADSMPDGLTDLITLFGAAPLTRLELIGDCFAVAEEHDHGLPVVACRGLERIIISDYWGASRRVEWFLDPLIRCLRYRAERGSRLQELHLAARRPEDMVDVYLPQLEELVPNLELRYTQAFT</sequence>
<dbReference type="PANTHER" id="PTHR38926">
    <property type="entry name" value="F-BOX DOMAIN CONTAINING PROTEIN, EXPRESSED"/>
    <property type="match status" value="1"/>
</dbReference>
<reference evidence="2 3" key="1">
    <citation type="journal article" date="2015" name="Sci. Rep.">
        <title>Chromosome-level genome map provides insights into diverse defense mechanisms in the medicinal fungus Ganoderma sinense.</title>
        <authorList>
            <person name="Zhu Y."/>
            <person name="Xu J."/>
            <person name="Sun C."/>
            <person name="Zhou S."/>
            <person name="Xu H."/>
            <person name="Nelson D.R."/>
            <person name="Qian J."/>
            <person name="Song J."/>
            <person name="Luo H."/>
            <person name="Xiang L."/>
            <person name="Li Y."/>
            <person name="Xu Z."/>
            <person name="Ji A."/>
            <person name="Wang L."/>
            <person name="Lu S."/>
            <person name="Hayward A."/>
            <person name="Sun W."/>
            <person name="Li X."/>
            <person name="Schwartz D.C."/>
            <person name="Wang Y."/>
            <person name="Chen S."/>
        </authorList>
    </citation>
    <scope>NUCLEOTIDE SEQUENCE [LARGE SCALE GENOMIC DNA]</scope>
    <source>
        <strain evidence="2 3">ZZ0214-1</strain>
    </source>
</reference>
<accession>A0A2G8RUV8</accession>
<organism evidence="2 3">
    <name type="scientific">Ganoderma sinense ZZ0214-1</name>
    <dbReference type="NCBI Taxonomy" id="1077348"/>
    <lineage>
        <taxon>Eukaryota</taxon>
        <taxon>Fungi</taxon>
        <taxon>Dikarya</taxon>
        <taxon>Basidiomycota</taxon>
        <taxon>Agaricomycotina</taxon>
        <taxon>Agaricomycetes</taxon>
        <taxon>Polyporales</taxon>
        <taxon>Polyporaceae</taxon>
        <taxon>Ganoderma</taxon>
    </lineage>
</organism>
<evidence type="ECO:0000256" key="1">
    <source>
        <dbReference type="SAM" id="MobiDB-lite"/>
    </source>
</evidence>
<dbReference type="PANTHER" id="PTHR38926:SF5">
    <property type="entry name" value="F-BOX AND LEUCINE-RICH REPEAT PROTEIN 6"/>
    <property type="match status" value="1"/>
</dbReference>